<organism evidence="2 3">
    <name type="scientific">Alternaria burnsii</name>
    <dbReference type="NCBI Taxonomy" id="1187904"/>
    <lineage>
        <taxon>Eukaryota</taxon>
        <taxon>Fungi</taxon>
        <taxon>Dikarya</taxon>
        <taxon>Ascomycota</taxon>
        <taxon>Pezizomycotina</taxon>
        <taxon>Dothideomycetes</taxon>
        <taxon>Pleosporomycetidae</taxon>
        <taxon>Pleosporales</taxon>
        <taxon>Pleosporineae</taxon>
        <taxon>Pleosporaceae</taxon>
        <taxon>Alternaria</taxon>
        <taxon>Alternaria sect. Alternaria</taxon>
    </lineage>
</organism>
<evidence type="ECO:0000313" key="2">
    <source>
        <dbReference type="EMBL" id="KAF7676416.1"/>
    </source>
</evidence>
<name>A0A8H7EHZ3_9PLEO</name>
<dbReference type="GeneID" id="62204146"/>
<protein>
    <submittedName>
        <fullName evidence="2">Uncharacterized protein</fullName>
    </submittedName>
</protein>
<gene>
    <name evidence="2" type="ORF">GT037_005921</name>
</gene>
<accession>A0A8H7EHZ3</accession>
<reference evidence="2" key="2">
    <citation type="submission" date="2020-08" db="EMBL/GenBank/DDBJ databases">
        <title>Draft Genome Sequence of Cumin Blight Pathogen Alternaria burnsii.</title>
        <authorList>
            <person name="Feng Z."/>
        </authorList>
    </citation>
    <scope>NUCLEOTIDE SEQUENCE</scope>
    <source>
        <strain evidence="2">CBS107.38</strain>
    </source>
</reference>
<dbReference type="Proteomes" id="UP000596902">
    <property type="component" value="Unassembled WGS sequence"/>
</dbReference>
<dbReference type="EMBL" id="JAAABM010000007">
    <property type="protein sequence ID" value="KAF7676416.1"/>
    <property type="molecule type" value="Genomic_DNA"/>
</dbReference>
<feature type="compositionally biased region" description="Basic and acidic residues" evidence="1">
    <location>
        <begin position="27"/>
        <end position="44"/>
    </location>
</feature>
<dbReference type="AlphaFoldDB" id="A0A8H7EHZ3"/>
<keyword evidence="3" id="KW-1185">Reference proteome</keyword>
<dbReference type="RefSeq" id="XP_038786657.1">
    <property type="nucleotide sequence ID" value="XM_038930968.1"/>
</dbReference>
<proteinExistence type="predicted"/>
<evidence type="ECO:0000313" key="3">
    <source>
        <dbReference type="Proteomes" id="UP000596902"/>
    </source>
</evidence>
<sequence>MVVTRRDGVENRAAASGPAPPTVQAGRMREQARPSLQAKRDQTGKPRLPRHPRRPTPIMNRANSGTVDACVQGKEYDGKDGANHSVRRVWPAA</sequence>
<evidence type="ECO:0000256" key="1">
    <source>
        <dbReference type="SAM" id="MobiDB-lite"/>
    </source>
</evidence>
<feature type="region of interest" description="Disordered" evidence="1">
    <location>
        <begin position="1"/>
        <end position="93"/>
    </location>
</feature>
<comment type="caution">
    <text evidence="2">The sequence shown here is derived from an EMBL/GenBank/DDBJ whole genome shotgun (WGS) entry which is preliminary data.</text>
</comment>
<reference evidence="2" key="1">
    <citation type="submission" date="2020-01" db="EMBL/GenBank/DDBJ databases">
        <authorList>
            <person name="Feng Z.H.Z."/>
        </authorList>
    </citation>
    <scope>NUCLEOTIDE SEQUENCE</scope>
    <source>
        <strain evidence="2">CBS107.38</strain>
    </source>
</reference>
<feature type="compositionally biased region" description="Basic and acidic residues" evidence="1">
    <location>
        <begin position="1"/>
        <end position="10"/>
    </location>
</feature>